<dbReference type="GO" id="GO:0009378">
    <property type="term" value="F:four-way junction helicase activity"/>
    <property type="evidence" value="ECO:0007669"/>
    <property type="project" value="TreeGrafter"/>
</dbReference>
<dbReference type="KEGG" id="scac:106086389"/>
<dbReference type="Pfam" id="PF09382">
    <property type="entry name" value="RQC"/>
    <property type="match status" value="1"/>
</dbReference>
<evidence type="ECO:0000313" key="17">
    <source>
        <dbReference type="Proteomes" id="UP000095300"/>
    </source>
</evidence>
<dbReference type="SUPFAM" id="SSF52540">
    <property type="entry name" value="P-loop containing nucleoside triphosphate hydrolases"/>
    <property type="match status" value="1"/>
</dbReference>
<sequence>MFESDSDDEFLRGYDVSYDPELCAASKMPSLQKNDSAECKIKSEENNEWDNSSLYDVPAACLTQSQIPNVNDVPQKYLDCLMQEFGHTGFRTVQWTIIRSILQEGRDNCAIMATGYGKSLTYQFPAVYLDKVAIVVSPLISLMEDQVRALNLTRERACLLGSAQSDKEIDRRILNLDFNLVYTTPEYITGESGLSLLTALESNVILLAVDEAHCISQWGHDFRYAYRRLSVLRKTVPHVPILAVSATATLQVRDDICRQLNLRHPQLMSTGFDRPNLEFIVRTRSSLRNGLGVWLDLGSFIFRALNDHGSVIIYCNTCKQTEIVANEIKQHVPCNIYHGKLSMKVKHRNQHEFSRDEVRVIVATMAFGMGIDKPDVRLVVHYGVPSDLERYYQEVGRAGRDGLHSKCVLFYNSSDWKTHQLLRDGSNQRHLMHLENLAVKMSAYTKLATCRRKFILEYFDDEAASTLQTRKDCCDNCFRIANKVDYGKIYEGLDENGMLDITEDSIDFLLLIKDLNGRFGLGKIILILRGSKRQEVPKQYYKHPLFGKGSSKSEAWFKMLAENLQSLGYVQNVTKQSAFGGYSLLDLTTLAKDWLNETRSKRSPIKIEVYEDILKFLKPKKCKLPPATISLGAKTDSAKQEDVELMKALMKVRTQIATELDVMPYMIASNIALNQINEHKPKTVDEMKACKLDGFYEAKYIRFGSAFVKCVCDYVNGTADTTIKCESLPKEQLQNPAKVEQLQKPAKVEQIHKEPIKVENALDSSRKRRLSNDLWGDDSEYDDAELSQIGDETEKMLQISKESNSNDESLESTELDLLIADIEKVQKEIESDQQINSAASTKSPNIKASSLIIQKQPIYQYEDSSESSDDDNGNTPQKTSPIPVVFKTPEKLHKSPVKRSRILPSWMKKSH</sequence>
<keyword evidence="11" id="KW-0539">Nucleus</keyword>
<dbReference type="GO" id="GO:0005524">
    <property type="term" value="F:ATP binding"/>
    <property type="evidence" value="ECO:0007669"/>
    <property type="project" value="UniProtKB-KW"/>
</dbReference>
<dbReference type="GO" id="GO:0005694">
    <property type="term" value="C:chromosome"/>
    <property type="evidence" value="ECO:0007669"/>
    <property type="project" value="TreeGrafter"/>
</dbReference>
<dbReference type="AlphaFoldDB" id="A0A1I8NSF4"/>
<comment type="subcellular location">
    <subcellularLocation>
        <location evidence="11">Nucleus</location>
    </subcellularLocation>
</comment>
<dbReference type="PROSITE" id="PS50967">
    <property type="entry name" value="HRDC"/>
    <property type="match status" value="1"/>
</dbReference>
<dbReference type="GO" id="GO:0000723">
    <property type="term" value="P:telomere maintenance"/>
    <property type="evidence" value="ECO:0007669"/>
    <property type="project" value="TreeGrafter"/>
</dbReference>
<evidence type="ECO:0000256" key="11">
    <source>
        <dbReference type="RuleBase" id="RU364117"/>
    </source>
</evidence>
<dbReference type="Gene3D" id="1.10.10.10">
    <property type="entry name" value="Winged helix-like DNA-binding domain superfamily/Winged helix DNA-binding domain"/>
    <property type="match status" value="1"/>
</dbReference>
<keyword evidence="17" id="KW-1185">Reference proteome</keyword>
<keyword evidence="5 11" id="KW-0347">Helicase</keyword>
<evidence type="ECO:0000256" key="9">
    <source>
        <dbReference type="ARBA" id="ARBA00034617"/>
    </source>
</evidence>
<dbReference type="InterPro" id="IPR044876">
    <property type="entry name" value="HRDC_dom_sf"/>
</dbReference>
<keyword evidence="4 11" id="KW-0378">Hydrolase</keyword>
<dbReference type="STRING" id="35570.A0A1I8NSF4"/>
<accession>A0A1I8NSF4</accession>
<dbReference type="FunFam" id="3.40.50.300:FF:001389">
    <property type="entry name" value="ATP-dependent DNA helicase RecQ"/>
    <property type="match status" value="1"/>
</dbReference>
<dbReference type="InterPro" id="IPR001650">
    <property type="entry name" value="Helicase_C-like"/>
</dbReference>
<dbReference type="InterPro" id="IPR002121">
    <property type="entry name" value="HRDC_dom"/>
</dbReference>
<dbReference type="InterPro" id="IPR036390">
    <property type="entry name" value="WH_DNA-bd_sf"/>
</dbReference>
<dbReference type="InterPro" id="IPR011545">
    <property type="entry name" value="DEAD/DEAH_box_helicase_dom"/>
</dbReference>
<evidence type="ECO:0000259" key="15">
    <source>
        <dbReference type="PROSITE" id="PS51194"/>
    </source>
</evidence>
<dbReference type="PROSITE" id="PS51192">
    <property type="entry name" value="HELICASE_ATP_BIND_1"/>
    <property type="match status" value="1"/>
</dbReference>
<dbReference type="GO" id="GO:0000724">
    <property type="term" value="P:double-strand break repair via homologous recombination"/>
    <property type="evidence" value="ECO:0007669"/>
    <property type="project" value="TreeGrafter"/>
</dbReference>
<dbReference type="GO" id="GO:0043138">
    <property type="term" value="F:3'-5' DNA helicase activity"/>
    <property type="evidence" value="ECO:0007669"/>
    <property type="project" value="UniProtKB-EC"/>
</dbReference>
<dbReference type="PANTHER" id="PTHR13710">
    <property type="entry name" value="DNA HELICASE RECQ FAMILY MEMBER"/>
    <property type="match status" value="1"/>
</dbReference>
<evidence type="ECO:0000256" key="1">
    <source>
        <dbReference type="ARBA" id="ARBA00001947"/>
    </source>
</evidence>
<comment type="catalytic activity">
    <reaction evidence="9 11">
        <text>Couples ATP hydrolysis with the unwinding of duplex DNA by translocating in the 3'-5' direction.</text>
        <dbReference type="EC" id="5.6.2.4"/>
    </reaction>
</comment>
<dbReference type="PANTHER" id="PTHR13710:SF120">
    <property type="entry name" value="BIFUNCTIONAL 3'-5' EXONUCLEASE_ATP-DEPENDENT HELICASE WRN"/>
    <property type="match status" value="1"/>
</dbReference>
<dbReference type="EnsemblMetazoa" id="SCAU001608-RA">
    <property type="protein sequence ID" value="SCAU001608-PA"/>
    <property type="gene ID" value="SCAU001608"/>
</dbReference>
<reference evidence="16" key="1">
    <citation type="submission" date="2020-05" db="UniProtKB">
        <authorList>
            <consortium name="EnsemblMetazoa"/>
        </authorList>
    </citation>
    <scope>IDENTIFICATION</scope>
    <source>
        <strain evidence="16">USDA</strain>
    </source>
</reference>
<keyword evidence="6 11" id="KW-0067">ATP-binding</keyword>
<dbReference type="InterPro" id="IPR004589">
    <property type="entry name" value="DNA_helicase_ATP-dep_RecQ"/>
</dbReference>
<dbReference type="GO" id="GO:0003677">
    <property type="term" value="F:DNA binding"/>
    <property type="evidence" value="ECO:0007669"/>
    <property type="project" value="UniProtKB-KW"/>
</dbReference>
<dbReference type="Pfam" id="PF00271">
    <property type="entry name" value="Helicase_C"/>
    <property type="match status" value="1"/>
</dbReference>
<dbReference type="EC" id="5.6.2.4" evidence="11"/>
<dbReference type="SMART" id="SM00487">
    <property type="entry name" value="DEXDc"/>
    <property type="match status" value="1"/>
</dbReference>
<dbReference type="InterPro" id="IPR014001">
    <property type="entry name" value="Helicase_ATP-bd"/>
</dbReference>
<dbReference type="SUPFAM" id="SSF47819">
    <property type="entry name" value="HRDC-like"/>
    <property type="match status" value="1"/>
</dbReference>
<dbReference type="InterPro" id="IPR027417">
    <property type="entry name" value="P-loop_NTPase"/>
</dbReference>
<proteinExistence type="inferred from homology"/>
<dbReference type="GO" id="GO:0016887">
    <property type="term" value="F:ATP hydrolysis activity"/>
    <property type="evidence" value="ECO:0007669"/>
    <property type="project" value="RHEA"/>
</dbReference>
<dbReference type="InterPro" id="IPR010997">
    <property type="entry name" value="HRDC-like_sf"/>
</dbReference>
<dbReference type="GO" id="GO:0005737">
    <property type="term" value="C:cytoplasm"/>
    <property type="evidence" value="ECO:0007669"/>
    <property type="project" value="TreeGrafter"/>
</dbReference>
<feature type="domain" description="Helicase ATP-binding" evidence="14">
    <location>
        <begin position="99"/>
        <end position="266"/>
    </location>
</feature>
<dbReference type="InterPro" id="IPR036388">
    <property type="entry name" value="WH-like_DNA-bd_sf"/>
</dbReference>
<feature type="domain" description="HRDC" evidence="13">
    <location>
        <begin position="639"/>
        <end position="721"/>
    </location>
</feature>
<evidence type="ECO:0000256" key="4">
    <source>
        <dbReference type="ARBA" id="ARBA00022801"/>
    </source>
</evidence>
<comment type="catalytic activity">
    <reaction evidence="10 11">
        <text>ATP + H2O = ADP + phosphate + H(+)</text>
        <dbReference type="Rhea" id="RHEA:13065"/>
        <dbReference type="ChEBI" id="CHEBI:15377"/>
        <dbReference type="ChEBI" id="CHEBI:15378"/>
        <dbReference type="ChEBI" id="CHEBI:30616"/>
        <dbReference type="ChEBI" id="CHEBI:43474"/>
        <dbReference type="ChEBI" id="CHEBI:456216"/>
    </reaction>
</comment>
<gene>
    <name evidence="16" type="primary">106086389</name>
</gene>
<evidence type="ECO:0000256" key="5">
    <source>
        <dbReference type="ARBA" id="ARBA00022806"/>
    </source>
</evidence>
<dbReference type="Gene3D" id="3.40.50.300">
    <property type="entry name" value="P-loop containing nucleotide triphosphate hydrolases"/>
    <property type="match status" value="2"/>
</dbReference>
<dbReference type="SMART" id="SM00956">
    <property type="entry name" value="RQC"/>
    <property type="match status" value="1"/>
</dbReference>
<dbReference type="PROSITE" id="PS51194">
    <property type="entry name" value="HELICASE_CTER"/>
    <property type="match status" value="1"/>
</dbReference>
<dbReference type="InterPro" id="IPR032284">
    <property type="entry name" value="RecQ_Zn-bd"/>
</dbReference>
<dbReference type="SUPFAM" id="SSF46785">
    <property type="entry name" value="Winged helix' DNA-binding domain"/>
    <property type="match status" value="1"/>
</dbReference>
<dbReference type="Pfam" id="PF16124">
    <property type="entry name" value="RecQ_Zn_bind"/>
    <property type="match status" value="1"/>
</dbReference>
<evidence type="ECO:0000256" key="12">
    <source>
        <dbReference type="SAM" id="MobiDB-lite"/>
    </source>
</evidence>
<dbReference type="Proteomes" id="UP000095300">
    <property type="component" value="Unassembled WGS sequence"/>
</dbReference>
<dbReference type="GO" id="GO:0005654">
    <property type="term" value="C:nucleoplasm"/>
    <property type="evidence" value="ECO:0007669"/>
    <property type="project" value="TreeGrafter"/>
</dbReference>
<evidence type="ECO:0000256" key="8">
    <source>
        <dbReference type="ARBA" id="ARBA00023235"/>
    </source>
</evidence>
<dbReference type="SMART" id="SM00490">
    <property type="entry name" value="HELICc"/>
    <property type="match status" value="1"/>
</dbReference>
<dbReference type="VEuPathDB" id="VectorBase:SCAU001608"/>
<keyword evidence="7" id="KW-0238">DNA-binding</keyword>
<evidence type="ECO:0000256" key="6">
    <source>
        <dbReference type="ARBA" id="ARBA00022840"/>
    </source>
</evidence>
<dbReference type="OrthoDB" id="10261556at2759"/>
<evidence type="ECO:0000256" key="10">
    <source>
        <dbReference type="ARBA" id="ARBA00049360"/>
    </source>
</evidence>
<dbReference type="Gene3D" id="1.10.150.80">
    <property type="entry name" value="HRDC domain"/>
    <property type="match status" value="1"/>
</dbReference>
<dbReference type="InterPro" id="IPR018982">
    <property type="entry name" value="RQC_domain"/>
</dbReference>
<dbReference type="SMART" id="SM00341">
    <property type="entry name" value="HRDC"/>
    <property type="match status" value="1"/>
</dbReference>
<comment type="similarity">
    <text evidence="2 11">Belongs to the helicase family. RecQ subfamily.</text>
</comment>
<dbReference type="NCBIfam" id="TIGR00614">
    <property type="entry name" value="recQ_fam"/>
    <property type="match status" value="1"/>
</dbReference>
<evidence type="ECO:0000256" key="7">
    <source>
        <dbReference type="ARBA" id="ARBA00023125"/>
    </source>
</evidence>
<organism evidence="16 17">
    <name type="scientific">Stomoxys calcitrans</name>
    <name type="common">Stable fly</name>
    <name type="synonym">Conops calcitrans</name>
    <dbReference type="NCBI Taxonomy" id="35570"/>
    <lineage>
        <taxon>Eukaryota</taxon>
        <taxon>Metazoa</taxon>
        <taxon>Ecdysozoa</taxon>
        <taxon>Arthropoda</taxon>
        <taxon>Hexapoda</taxon>
        <taxon>Insecta</taxon>
        <taxon>Pterygota</taxon>
        <taxon>Neoptera</taxon>
        <taxon>Endopterygota</taxon>
        <taxon>Diptera</taxon>
        <taxon>Brachycera</taxon>
        <taxon>Muscomorpha</taxon>
        <taxon>Muscoidea</taxon>
        <taxon>Muscidae</taxon>
        <taxon>Stomoxys</taxon>
    </lineage>
</organism>
<keyword evidence="8" id="KW-0413">Isomerase</keyword>
<name>A0A1I8NSF4_STOCA</name>
<keyword evidence="3 11" id="KW-0547">Nucleotide-binding</keyword>
<dbReference type="Pfam" id="PF00270">
    <property type="entry name" value="DEAD"/>
    <property type="match status" value="1"/>
</dbReference>
<feature type="domain" description="Helicase C-terminal" evidence="15">
    <location>
        <begin position="296"/>
        <end position="445"/>
    </location>
</feature>
<evidence type="ECO:0000259" key="14">
    <source>
        <dbReference type="PROSITE" id="PS51192"/>
    </source>
</evidence>
<evidence type="ECO:0000313" key="16">
    <source>
        <dbReference type="EnsemblMetazoa" id="SCAU001608-PA"/>
    </source>
</evidence>
<dbReference type="GO" id="GO:0006260">
    <property type="term" value="P:DNA replication"/>
    <property type="evidence" value="ECO:0007669"/>
    <property type="project" value="InterPro"/>
</dbReference>
<protein>
    <recommendedName>
        <fullName evidence="11">ATP-dependent DNA helicase</fullName>
        <ecNumber evidence="11">5.6.2.4</ecNumber>
    </recommendedName>
</protein>
<feature type="region of interest" description="Disordered" evidence="12">
    <location>
        <begin position="857"/>
        <end position="911"/>
    </location>
</feature>
<evidence type="ECO:0000256" key="3">
    <source>
        <dbReference type="ARBA" id="ARBA00022741"/>
    </source>
</evidence>
<comment type="cofactor">
    <cofactor evidence="1">
        <name>Zn(2+)</name>
        <dbReference type="ChEBI" id="CHEBI:29105"/>
    </cofactor>
</comment>
<evidence type="ECO:0000256" key="2">
    <source>
        <dbReference type="ARBA" id="ARBA00005446"/>
    </source>
</evidence>
<evidence type="ECO:0000259" key="13">
    <source>
        <dbReference type="PROSITE" id="PS50967"/>
    </source>
</evidence>
<feature type="compositionally biased region" description="Acidic residues" evidence="12">
    <location>
        <begin position="863"/>
        <end position="872"/>
    </location>
</feature>
<dbReference type="Pfam" id="PF00570">
    <property type="entry name" value="HRDC"/>
    <property type="match status" value="1"/>
</dbReference>